<dbReference type="AlphaFoldDB" id="A0A6P7HSU8"/>
<protein>
    <submittedName>
        <fullName evidence="10">Adhesion G-protein coupled receptor G2-like</fullName>
    </submittedName>
</protein>
<organism evidence="9 10">
    <name type="scientific">Parambassis ranga</name>
    <name type="common">Indian glassy fish</name>
    <dbReference type="NCBI Taxonomy" id="210632"/>
    <lineage>
        <taxon>Eukaryota</taxon>
        <taxon>Metazoa</taxon>
        <taxon>Chordata</taxon>
        <taxon>Craniata</taxon>
        <taxon>Vertebrata</taxon>
        <taxon>Euteleostomi</taxon>
        <taxon>Actinopterygii</taxon>
        <taxon>Neopterygii</taxon>
        <taxon>Teleostei</taxon>
        <taxon>Neoteleostei</taxon>
        <taxon>Acanthomorphata</taxon>
        <taxon>Ovalentaria</taxon>
        <taxon>Ambassidae</taxon>
        <taxon>Parambassis</taxon>
    </lineage>
</organism>
<feature type="transmembrane region" description="Helical" evidence="6">
    <location>
        <begin position="423"/>
        <end position="443"/>
    </location>
</feature>
<dbReference type="GO" id="GO:0004930">
    <property type="term" value="F:G protein-coupled receptor activity"/>
    <property type="evidence" value="ECO:0007669"/>
    <property type="project" value="InterPro"/>
</dbReference>
<reference evidence="9" key="1">
    <citation type="submission" date="2024-06" db="UniProtKB">
        <authorList>
            <consortium name="RefSeq"/>
        </authorList>
    </citation>
    <scope>NUCLEOTIDE SEQUENCE [LARGE SCALE GENOMIC DNA]</scope>
</reference>
<evidence type="ECO:0000256" key="4">
    <source>
        <dbReference type="ARBA" id="ARBA00023136"/>
    </source>
</evidence>
<evidence type="ECO:0000259" key="7">
    <source>
        <dbReference type="PROSITE" id="PS50221"/>
    </source>
</evidence>
<proteinExistence type="predicted"/>
<feature type="transmembrane region" description="Helical" evidence="6">
    <location>
        <begin position="230"/>
        <end position="248"/>
    </location>
</feature>
<dbReference type="InterPro" id="IPR000832">
    <property type="entry name" value="GPCR_2_secretin-like"/>
</dbReference>
<keyword evidence="2 6" id="KW-0812">Transmembrane</keyword>
<dbReference type="GO" id="GO:0007166">
    <property type="term" value="P:cell surface receptor signaling pathway"/>
    <property type="evidence" value="ECO:0007669"/>
    <property type="project" value="InterPro"/>
</dbReference>
<evidence type="ECO:0000256" key="1">
    <source>
        <dbReference type="ARBA" id="ARBA00004141"/>
    </source>
</evidence>
<evidence type="ECO:0000256" key="2">
    <source>
        <dbReference type="ARBA" id="ARBA00022692"/>
    </source>
</evidence>
<feature type="domain" description="GAIN-B" evidence="7">
    <location>
        <begin position="38"/>
        <end position="185"/>
    </location>
</feature>
<keyword evidence="4 6" id="KW-0472">Membrane</keyword>
<evidence type="ECO:0000256" key="3">
    <source>
        <dbReference type="ARBA" id="ARBA00022989"/>
    </source>
</evidence>
<dbReference type="GeneID" id="114427698"/>
<feature type="transmembrane region" description="Helical" evidence="6">
    <location>
        <begin position="392"/>
        <end position="411"/>
    </location>
</feature>
<dbReference type="RefSeq" id="XP_028251689.1">
    <property type="nucleotide sequence ID" value="XM_028395888.1"/>
</dbReference>
<dbReference type="Pfam" id="PF00002">
    <property type="entry name" value="7tm_2"/>
    <property type="match status" value="1"/>
</dbReference>
<feature type="transmembrane region" description="Helical" evidence="6">
    <location>
        <begin position="194"/>
        <end position="218"/>
    </location>
</feature>
<dbReference type="GO" id="GO:0005886">
    <property type="term" value="C:plasma membrane"/>
    <property type="evidence" value="ECO:0007669"/>
    <property type="project" value="TreeGrafter"/>
</dbReference>
<dbReference type="PROSITE" id="PS50261">
    <property type="entry name" value="G_PROTEIN_RECEP_F2_4"/>
    <property type="match status" value="1"/>
</dbReference>
<feature type="transmembrane region" description="Helical" evidence="6">
    <location>
        <begin position="299"/>
        <end position="321"/>
    </location>
</feature>
<dbReference type="GO" id="GO:0007189">
    <property type="term" value="P:adenylate cyclase-activating G protein-coupled receptor signaling pathway"/>
    <property type="evidence" value="ECO:0007669"/>
    <property type="project" value="TreeGrafter"/>
</dbReference>
<keyword evidence="3 6" id="KW-1133">Transmembrane helix</keyword>
<dbReference type="PROSITE" id="PS50221">
    <property type="entry name" value="GAIN_B"/>
    <property type="match status" value="1"/>
</dbReference>
<evidence type="ECO:0000313" key="10">
    <source>
        <dbReference type="RefSeq" id="XP_028251689.1"/>
    </source>
</evidence>
<dbReference type="PRINTS" id="PR00249">
    <property type="entry name" value="GPCRSECRETIN"/>
</dbReference>
<dbReference type="Pfam" id="PF01825">
    <property type="entry name" value="GPS"/>
    <property type="match status" value="1"/>
</dbReference>
<feature type="transmembrane region" description="Helical" evidence="6">
    <location>
        <begin position="353"/>
        <end position="371"/>
    </location>
</feature>
<evidence type="ECO:0000256" key="6">
    <source>
        <dbReference type="SAM" id="Phobius"/>
    </source>
</evidence>
<reference evidence="10" key="2">
    <citation type="submission" date="2025-08" db="UniProtKB">
        <authorList>
            <consortium name="RefSeq"/>
        </authorList>
    </citation>
    <scope>IDENTIFICATION</scope>
</reference>
<keyword evidence="9" id="KW-1185">Reference proteome</keyword>
<evidence type="ECO:0000256" key="5">
    <source>
        <dbReference type="ARBA" id="ARBA00023157"/>
    </source>
</evidence>
<evidence type="ECO:0000313" key="9">
    <source>
        <dbReference type="Proteomes" id="UP000515145"/>
    </source>
</evidence>
<feature type="transmembrane region" description="Helical" evidence="6">
    <location>
        <begin position="268"/>
        <end position="287"/>
    </location>
</feature>
<dbReference type="SMART" id="SM00303">
    <property type="entry name" value="GPS"/>
    <property type="match status" value="1"/>
</dbReference>
<dbReference type="InParanoid" id="A0A6P7HSU8"/>
<name>A0A6P7HSU8_9TELE</name>
<dbReference type="InterPro" id="IPR057244">
    <property type="entry name" value="GAIN_B"/>
</dbReference>
<evidence type="ECO:0000259" key="8">
    <source>
        <dbReference type="PROSITE" id="PS50261"/>
    </source>
</evidence>
<dbReference type="InterPro" id="IPR000203">
    <property type="entry name" value="GPS"/>
</dbReference>
<keyword evidence="5" id="KW-1015">Disulfide bond</keyword>
<feature type="domain" description="G-protein coupled receptors family 2 profile 2" evidence="8">
    <location>
        <begin position="194"/>
        <end position="445"/>
    </location>
</feature>
<dbReference type="PANTHER" id="PTHR12011">
    <property type="entry name" value="ADHESION G-PROTEIN COUPLED RECEPTOR"/>
    <property type="match status" value="1"/>
</dbReference>
<dbReference type="PANTHER" id="PTHR12011:SF474">
    <property type="entry name" value="ADHESION G PROTEIN-COUPLED RECEPTOR G11-RELATED"/>
    <property type="match status" value="1"/>
</dbReference>
<comment type="subcellular location">
    <subcellularLocation>
        <location evidence="1">Membrane</location>
        <topology evidence="1">Multi-pass membrane protein</topology>
    </subcellularLocation>
</comment>
<dbReference type="InterPro" id="IPR017981">
    <property type="entry name" value="GPCR_2-like_7TM"/>
</dbReference>
<accession>A0A6P7HSU8</accession>
<dbReference type="Gene3D" id="1.20.1070.10">
    <property type="entry name" value="Rhodopsin 7-helix transmembrane proteins"/>
    <property type="match status" value="1"/>
</dbReference>
<gene>
    <name evidence="10" type="primary">LOC114427698</name>
</gene>
<dbReference type="Gene3D" id="2.60.220.50">
    <property type="match status" value="1"/>
</dbReference>
<sequence>MKNLSSTLDQMGNFSTASVRMDNVTGVICKLPQKPAEMYLGFTEHDANIIEEEQQLEGFSLSVKIPKEASEMAMKRNGSFAGVLCFSGMQQGDSNSYFLNDEAVGIEMGVEISNLSQTIDITFANVGNKERYKERYSASCRSWDGGDNTAWITDGCQTKQTNDAITCQCSHLTFFAILLSPPPVNISASDVKSLSYITSIGCGLSSFFLAVALFMHFLMRKGKASQGTKILINLFIAMFALNVCFLMNESIANLGDFGACMAMGAALHYSMLATFTWFFMQALHLYINLHKLLADIKHYTMKICIAGWVMPAVVVITLLALKKYDTLVINTNDGKTQKMCWISDAALHQGVNVGYYAVVFAFTFSIFIVTVRQITFFPSAKEKVQGCSTTKTNYFSIVGLFLLLGITWAFAFFSHGPLLIPSYYIFTILNTFQGFFLFIYYYHSSKIVTGGTKLAQSSSTCKPANTVIISPYS</sequence>
<dbReference type="InterPro" id="IPR046338">
    <property type="entry name" value="GAIN_dom_sf"/>
</dbReference>
<dbReference type="OrthoDB" id="6134459at2759"/>
<dbReference type="Proteomes" id="UP000515145">
    <property type="component" value="Chromosome 22"/>
</dbReference>